<reference evidence="1" key="1">
    <citation type="journal article" date="2013" name="Nature">
        <title>Draft genome of the wheat A-genome progenitor Triticum urartu.</title>
        <authorList>
            <person name="Ling H.Q."/>
            <person name="Zhao S."/>
            <person name="Liu D."/>
            <person name="Wang J."/>
            <person name="Sun H."/>
            <person name="Zhang C."/>
            <person name="Fan H."/>
            <person name="Li D."/>
            <person name="Dong L."/>
            <person name="Tao Y."/>
            <person name="Gao C."/>
            <person name="Wu H."/>
            <person name="Li Y."/>
            <person name="Cui Y."/>
            <person name="Guo X."/>
            <person name="Zheng S."/>
            <person name="Wang B."/>
            <person name="Yu K."/>
            <person name="Liang Q."/>
            <person name="Yang W."/>
            <person name="Lou X."/>
            <person name="Chen J."/>
            <person name="Feng M."/>
            <person name="Jian J."/>
            <person name="Zhang X."/>
            <person name="Luo G."/>
            <person name="Jiang Y."/>
            <person name="Liu J."/>
            <person name="Wang Z."/>
            <person name="Sha Y."/>
            <person name="Zhang B."/>
            <person name="Wu H."/>
            <person name="Tang D."/>
            <person name="Shen Q."/>
            <person name="Xue P."/>
            <person name="Zou S."/>
            <person name="Wang X."/>
            <person name="Liu X."/>
            <person name="Wang F."/>
            <person name="Yang Y."/>
            <person name="An X."/>
            <person name="Dong Z."/>
            <person name="Zhang K."/>
            <person name="Zhang X."/>
            <person name="Luo M.C."/>
            <person name="Dvorak J."/>
            <person name="Tong Y."/>
            <person name="Wang J."/>
            <person name="Yang H."/>
            <person name="Li Z."/>
            <person name="Wang D."/>
            <person name="Zhang A."/>
            <person name="Wang J."/>
        </authorList>
    </citation>
    <scope>NUCLEOTIDE SEQUENCE</scope>
</reference>
<sequence>MGLLHAPGSRRHSTHLARSGRRRARPCWIWPSQSKLGGGAWGGGLVVEVGKRARGGGLVVEEVKRTRVVLARRNPFEYSWKRNENFEKVDEPVILFLGLDANVNLQPDVLDAPRIRKDIDVQLSVRKRMANRG</sequence>
<proteinExistence type="predicted"/>
<protein>
    <submittedName>
        <fullName evidence="1">Uncharacterized protein</fullName>
    </submittedName>
</protein>
<name>M7Z880_TRIUA</name>
<dbReference type="AlphaFoldDB" id="M7Z880"/>
<accession>M7Z880</accession>
<evidence type="ECO:0000313" key="1">
    <source>
        <dbReference type="EMBL" id="EMS48555.1"/>
    </source>
</evidence>
<gene>
    <name evidence="1" type="ORF">TRIUR3_26778</name>
</gene>
<organism evidence="1">
    <name type="scientific">Triticum urartu</name>
    <name type="common">Red wild einkorn</name>
    <name type="synonym">Crithodium urartu</name>
    <dbReference type="NCBI Taxonomy" id="4572"/>
    <lineage>
        <taxon>Eukaryota</taxon>
        <taxon>Viridiplantae</taxon>
        <taxon>Streptophyta</taxon>
        <taxon>Embryophyta</taxon>
        <taxon>Tracheophyta</taxon>
        <taxon>Spermatophyta</taxon>
        <taxon>Magnoliopsida</taxon>
        <taxon>Liliopsida</taxon>
        <taxon>Poales</taxon>
        <taxon>Poaceae</taxon>
        <taxon>BOP clade</taxon>
        <taxon>Pooideae</taxon>
        <taxon>Triticodae</taxon>
        <taxon>Triticeae</taxon>
        <taxon>Triticinae</taxon>
        <taxon>Triticum</taxon>
    </lineage>
</organism>
<dbReference type="EMBL" id="KD250656">
    <property type="protein sequence ID" value="EMS48555.1"/>
    <property type="molecule type" value="Genomic_DNA"/>
</dbReference>